<reference evidence="8 9" key="1">
    <citation type="journal article" date="2018" name="Mol. Biol. Evol.">
        <title>Analysis of the draft genome of the red seaweed Gracilariopsis chorda provides insights into genome size evolution in Rhodophyta.</title>
        <authorList>
            <person name="Lee J."/>
            <person name="Yang E.C."/>
            <person name="Graf L."/>
            <person name="Yang J.H."/>
            <person name="Qiu H."/>
            <person name="Zel Zion U."/>
            <person name="Chan C.X."/>
            <person name="Stephens T.G."/>
            <person name="Weber A.P.M."/>
            <person name="Boo G.H."/>
            <person name="Boo S.M."/>
            <person name="Kim K.M."/>
            <person name="Shin Y."/>
            <person name="Jung M."/>
            <person name="Lee S.J."/>
            <person name="Yim H.S."/>
            <person name="Lee J.H."/>
            <person name="Bhattacharya D."/>
            <person name="Yoon H.S."/>
        </authorList>
    </citation>
    <scope>NUCLEOTIDE SEQUENCE [LARGE SCALE GENOMIC DNA]</scope>
    <source>
        <strain evidence="8 9">SKKU-2015</strain>
        <tissue evidence="8">Whole body</tissue>
    </source>
</reference>
<dbReference type="CDD" id="cd01639">
    <property type="entry name" value="IMPase"/>
    <property type="match status" value="1"/>
</dbReference>
<evidence type="ECO:0000256" key="6">
    <source>
        <dbReference type="PIRSR" id="PIRSR600760-2"/>
    </source>
</evidence>
<evidence type="ECO:0000256" key="7">
    <source>
        <dbReference type="RuleBase" id="RU364068"/>
    </source>
</evidence>
<evidence type="ECO:0000256" key="5">
    <source>
        <dbReference type="ARBA" id="ARBA00022842"/>
    </source>
</evidence>
<dbReference type="GO" id="GO:0046854">
    <property type="term" value="P:phosphatidylinositol phosphate biosynthetic process"/>
    <property type="evidence" value="ECO:0007669"/>
    <property type="project" value="InterPro"/>
</dbReference>
<feature type="binding site" evidence="6">
    <location>
        <position position="255"/>
    </location>
    <ligand>
        <name>Mg(2+)</name>
        <dbReference type="ChEBI" id="CHEBI:18420"/>
        <label>1</label>
        <note>catalytic</note>
    </ligand>
</feature>
<comment type="pathway">
    <text evidence="7">Polyol metabolism; myo-inositol biosynthesis; myo-inositol from D-glucose 6-phosphate: step 2/2.</text>
</comment>
<keyword evidence="9" id="KW-1185">Reference proteome</keyword>
<dbReference type="FunFam" id="3.30.540.10:FF:000004">
    <property type="entry name" value="Inositol-1-monophosphatase"/>
    <property type="match status" value="1"/>
</dbReference>
<evidence type="ECO:0000313" key="9">
    <source>
        <dbReference type="Proteomes" id="UP000247409"/>
    </source>
</evidence>
<dbReference type="InterPro" id="IPR020550">
    <property type="entry name" value="Inositol_monophosphatase_CS"/>
</dbReference>
<dbReference type="UniPathway" id="UPA00823">
    <property type="reaction ID" value="UER00788"/>
</dbReference>
<dbReference type="OrthoDB" id="10254945at2759"/>
<evidence type="ECO:0000256" key="2">
    <source>
        <dbReference type="ARBA" id="ARBA00001946"/>
    </source>
</evidence>
<organism evidence="8 9">
    <name type="scientific">Gracilariopsis chorda</name>
    <dbReference type="NCBI Taxonomy" id="448386"/>
    <lineage>
        <taxon>Eukaryota</taxon>
        <taxon>Rhodophyta</taxon>
        <taxon>Florideophyceae</taxon>
        <taxon>Rhodymeniophycidae</taxon>
        <taxon>Gracilariales</taxon>
        <taxon>Gracilariaceae</taxon>
        <taxon>Gracilariopsis</taxon>
    </lineage>
</organism>
<evidence type="ECO:0000256" key="1">
    <source>
        <dbReference type="ARBA" id="ARBA00001033"/>
    </source>
</evidence>
<comment type="catalytic activity">
    <reaction evidence="1 7">
        <text>a myo-inositol phosphate + H2O = myo-inositol + phosphate</text>
        <dbReference type="Rhea" id="RHEA:24056"/>
        <dbReference type="ChEBI" id="CHEBI:15377"/>
        <dbReference type="ChEBI" id="CHEBI:17268"/>
        <dbReference type="ChEBI" id="CHEBI:43474"/>
        <dbReference type="ChEBI" id="CHEBI:84139"/>
        <dbReference type="EC" id="3.1.3.25"/>
    </reaction>
</comment>
<feature type="binding site" evidence="6">
    <location>
        <position position="121"/>
    </location>
    <ligand>
        <name>Mg(2+)</name>
        <dbReference type="ChEBI" id="CHEBI:18420"/>
        <label>1</label>
        <note>catalytic</note>
    </ligand>
</feature>
<feature type="binding site" evidence="6">
    <location>
        <position position="101"/>
    </location>
    <ligand>
        <name>Mg(2+)</name>
        <dbReference type="ChEBI" id="CHEBI:18420"/>
        <label>1</label>
        <note>catalytic</note>
    </ligand>
</feature>
<comment type="caution">
    <text evidence="8">The sequence shown here is derived from an EMBL/GenBank/DDBJ whole genome shotgun (WGS) entry which is preliminary data.</text>
</comment>
<dbReference type="SUPFAM" id="SSF56655">
    <property type="entry name" value="Carbohydrate phosphatase"/>
    <property type="match status" value="1"/>
</dbReference>
<evidence type="ECO:0000256" key="3">
    <source>
        <dbReference type="ARBA" id="ARBA00009759"/>
    </source>
</evidence>
<name>A0A2V3IXJ2_9FLOR</name>
<dbReference type="PROSITE" id="PS00630">
    <property type="entry name" value="IMP_2"/>
    <property type="match status" value="1"/>
</dbReference>
<keyword evidence="4 6" id="KW-0479">Metal-binding</keyword>
<protein>
    <recommendedName>
        <fullName evidence="7">Inositol-1-monophosphatase</fullName>
        <ecNumber evidence="7">3.1.3.25</ecNumber>
    </recommendedName>
</protein>
<dbReference type="EC" id="3.1.3.25" evidence="7"/>
<dbReference type="PRINTS" id="PR00377">
    <property type="entry name" value="IMPHPHTASES"/>
</dbReference>
<dbReference type="GO" id="GO:0008934">
    <property type="term" value="F:inositol monophosphate 1-phosphatase activity"/>
    <property type="evidence" value="ECO:0007669"/>
    <property type="project" value="InterPro"/>
</dbReference>
<feature type="binding site" evidence="6">
    <location>
        <position position="122"/>
    </location>
    <ligand>
        <name>Mg(2+)</name>
        <dbReference type="ChEBI" id="CHEBI:18420"/>
        <label>1</label>
        <note>catalytic</note>
    </ligand>
</feature>
<dbReference type="Gene3D" id="3.40.190.80">
    <property type="match status" value="1"/>
</dbReference>
<dbReference type="PANTHER" id="PTHR20854:SF4">
    <property type="entry name" value="INOSITOL-1-MONOPHOSPHATASE-RELATED"/>
    <property type="match status" value="1"/>
</dbReference>
<dbReference type="GO" id="GO:0046872">
    <property type="term" value="F:metal ion binding"/>
    <property type="evidence" value="ECO:0007669"/>
    <property type="project" value="UniProtKB-KW"/>
</dbReference>
<dbReference type="GO" id="GO:0007165">
    <property type="term" value="P:signal transduction"/>
    <property type="evidence" value="ECO:0007669"/>
    <property type="project" value="TreeGrafter"/>
</dbReference>
<dbReference type="GO" id="GO:0006021">
    <property type="term" value="P:inositol biosynthetic process"/>
    <property type="evidence" value="ECO:0007669"/>
    <property type="project" value="UniProtKB-UniPathway"/>
</dbReference>
<comment type="similarity">
    <text evidence="3 7">Belongs to the inositol monophosphatase superfamily.</text>
</comment>
<dbReference type="Pfam" id="PF00459">
    <property type="entry name" value="Inositol_P"/>
    <property type="match status" value="1"/>
</dbReference>
<accession>A0A2V3IXJ2</accession>
<dbReference type="InterPro" id="IPR000760">
    <property type="entry name" value="Inositol_monophosphatase-like"/>
</dbReference>
<dbReference type="EMBL" id="NBIV01000033">
    <property type="protein sequence ID" value="PXF46783.1"/>
    <property type="molecule type" value="Genomic_DNA"/>
</dbReference>
<evidence type="ECO:0000256" key="4">
    <source>
        <dbReference type="ARBA" id="ARBA00022723"/>
    </source>
</evidence>
<sequence>MSTPFAATAAQKSNDHGEAAVDDLHTLHLLAMRLARESGDIIMSLRFAPPPSTAMNKWHNSMSLSVKSDSSDLVTTADHASQEHIFSFLRAAYPSHNLIGEESVESHTALDERPTWIVDAIDGTTNYVHAIPHFAVCIAFAVERVVQIGVVYNPATKEMFHAVRGKGAFVNGQAIECSKTTRLKEALILSEWGYVRDEGASSMLAPNERLLVNGVRGVRQLGSGALDICYVAAGMADAVYCGVERDKRDKWHVWDYAAASVVAEEAGAVLRSVDGGAFDIEGDSMFCSTPALVDRLLAIVGTQ</sequence>
<feature type="binding site" evidence="6">
    <location>
        <position position="119"/>
    </location>
    <ligand>
        <name>Mg(2+)</name>
        <dbReference type="ChEBI" id="CHEBI:18420"/>
        <label>1</label>
        <note>catalytic</note>
    </ligand>
</feature>
<dbReference type="Gene3D" id="3.30.540.10">
    <property type="entry name" value="Fructose-1,6-Bisphosphatase, subunit A, domain 1"/>
    <property type="match status" value="1"/>
</dbReference>
<dbReference type="PANTHER" id="PTHR20854">
    <property type="entry name" value="INOSITOL MONOPHOSPHATASE"/>
    <property type="match status" value="1"/>
</dbReference>
<keyword evidence="5 6" id="KW-0460">Magnesium</keyword>
<gene>
    <name evidence="8" type="ORF">BWQ96_03474</name>
</gene>
<dbReference type="STRING" id="448386.A0A2V3IXJ2"/>
<dbReference type="Proteomes" id="UP000247409">
    <property type="component" value="Unassembled WGS sequence"/>
</dbReference>
<comment type="cofactor">
    <cofactor evidence="2 6 7">
        <name>Mg(2+)</name>
        <dbReference type="ChEBI" id="CHEBI:18420"/>
    </cofactor>
</comment>
<dbReference type="AlphaFoldDB" id="A0A2V3IXJ2"/>
<proteinExistence type="inferred from homology"/>
<evidence type="ECO:0000313" key="8">
    <source>
        <dbReference type="EMBL" id="PXF46783.1"/>
    </source>
</evidence>
<keyword evidence="7" id="KW-0378">Hydrolase</keyword>
<dbReference type="InterPro" id="IPR033942">
    <property type="entry name" value="IMPase"/>
</dbReference>